<gene>
    <name evidence="5" type="ORF">LEP1GSC158_0369</name>
</gene>
<dbReference type="GO" id="GO:0005524">
    <property type="term" value="F:ATP binding"/>
    <property type="evidence" value="ECO:0007669"/>
    <property type="project" value="UniProtKB-KW"/>
</dbReference>
<dbReference type="PANTHER" id="PTHR42918:SF6">
    <property type="entry name" value="ELONGATION FACTOR P--(R)-BETA-LYSINE LIGASE"/>
    <property type="match status" value="1"/>
</dbReference>
<keyword evidence="3" id="KW-0067">ATP-binding</keyword>
<proteinExistence type="predicted"/>
<organism evidence="5 6">
    <name type="scientific">Leptospira interrogans serovar Zanoni str. LT2156</name>
    <dbReference type="NCBI Taxonomy" id="1001601"/>
    <lineage>
        <taxon>Bacteria</taxon>
        <taxon>Pseudomonadati</taxon>
        <taxon>Spirochaetota</taxon>
        <taxon>Spirochaetia</taxon>
        <taxon>Leptospirales</taxon>
        <taxon>Leptospiraceae</taxon>
        <taxon>Leptospira</taxon>
    </lineage>
</organism>
<comment type="caution">
    <text evidence="5">The sequence shown here is derived from an EMBL/GenBank/DDBJ whole genome shotgun (WGS) entry which is preliminary data.</text>
</comment>
<dbReference type="EMBL" id="AFMF02000041">
    <property type="protein sequence ID" value="EMM93065.1"/>
    <property type="molecule type" value="Genomic_DNA"/>
</dbReference>
<dbReference type="AlphaFoldDB" id="M6H7P8"/>
<dbReference type="InterPro" id="IPR018149">
    <property type="entry name" value="Lys-tRNA-synth_II_C"/>
</dbReference>
<reference evidence="5 6" key="1">
    <citation type="submission" date="2013-01" db="EMBL/GenBank/DDBJ databases">
        <authorList>
            <person name="Harkins D.M."/>
            <person name="Durkin A.S."/>
            <person name="Brinkac L.M."/>
            <person name="Haft D.H."/>
            <person name="Selengut J.D."/>
            <person name="Sanka R."/>
            <person name="DePew J."/>
            <person name="Purushe J."/>
            <person name="Tulsiani S.M."/>
            <person name="Graham G.C."/>
            <person name="Burns M.-A."/>
            <person name="Dohnt M.F."/>
            <person name="Smythe L.D."/>
            <person name="McKay D.B."/>
            <person name="Craig S.B."/>
            <person name="Vinetz J.M."/>
            <person name="Sutton G.G."/>
            <person name="Nierman W.C."/>
            <person name="Fouts D.E."/>
        </authorList>
    </citation>
    <scope>NUCLEOTIDE SEQUENCE [LARGE SCALE GENOMIC DNA]</scope>
    <source>
        <strain evidence="5 6">LT2156</strain>
    </source>
</reference>
<protein>
    <submittedName>
        <fullName evidence="5">EF-P lysine aminoacylase GenX</fullName>
    </submittedName>
</protein>
<dbReference type="Pfam" id="PF00152">
    <property type="entry name" value="tRNA-synt_2"/>
    <property type="match status" value="1"/>
</dbReference>
<evidence type="ECO:0000313" key="6">
    <source>
        <dbReference type="Proteomes" id="UP000012089"/>
    </source>
</evidence>
<evidence type="ECO:0000313" key="5">
    <source>
        <dbReference type="EMBL" id="EMM93065.1"/>
    </source>
</evidence>
<dbReference type="InterPro" id="IPR004364">
    <property type="entry name" value="Aa-tRNA-synt_II"/>
</dbReference>
<dbReference type="GO" id="GO:0005829">
    <property type="term" value="C:cytosol"/>
    <property type="evidence" value="ECO:0007669"/>
    <property type="project" value="TreeGrafter"/>
</dbReference>
<dbReference type="NCBIfam" id="TIGR00462">
    <property type="entry name" value="genX"/>
    <property type="match status" value="1"/>
</dbReference>
<evidence type="ECO:0000256" key="3">
    <source>
        <dbReference type="ARBA" id="ARBA00022840"/>
    </source>
</evidence>
<dbReference type="InterPro" id="IPR004525">
    <property type="entry name" value="EpmA"/>
</dbReference>
<dbReference type="PROSITE" id="PS50862">
    <property type="entry name" value="AA_TRNA_LIGASE_II"/>
    <property type="match status" value="1"/>
</dbReference>
<dbReference type="PANTHER" id="PTHR42918">
    <property type="entry name" value="LYSYL-TRNA SYNTHETASE"/>
    <property type="match status" value="1"/>
</dbReference>
<feature type="domain" description="Aminoacyl-transfer RNA synthetases class-II family profile" evidence="4">
    <location>
        <begin position="29"/>
        <end position="327"/>
    </location>
</feature>
<evidence type="ECO:0000259" key="4">
    <source>
        <dbReference type="PROSITE" id="PS50862"/>
    </source>
</evidence>
<dbReference type="PRINTS" id="PR00982">
    <property type="entry name" value="TRNASYNTHLYS"/>
</dbReference>
<dbReference type="Proteomes" id="UP000012089">
    <property type="component" value="Unassembled WGS sequence"/>
</dbReference>
<dbReference type="GO" id="GO:0006430">
    <property type="term" value="P:lysyl-tRNA aminoacylation"/>
    <property type="evidence" value="ECO:0007669"/>
    <property type="project" value="InterPro"/>
</dbReference>
<dbReference type="InterPro" id="IPR006195">
    <property type="entry name" value="aa-tRNA-synth_II"/>
</dbReference>
<dbReference type="SUPFAM" id="SSF55681">
    <property type="entry name" value="Class II aaRS and biotin synthetases"/>
    <property type="match status" value="1"/>
</dbReference>
<accession>M6H7P8</accession>
<dbReference type="InterPro" id="IPR045864">
    <property type="entry name" value="aa-tRNA-synth_II/BPL/LPL"/>
</dbReference>
<sequence>MKILIALLNRRKPTKSKMNELSQEILIQRAKFLSVLRRFFEKRNYLEMDTPCLKSVPSMEPYLDPFLVRSPSKKEKGYLITSPEYSLKEILSKGLEKIYEITHTFRSGEEGSPFHSAEFLMLEFYTVGITLEGLMDFCTDLLEVLDQEFHSYGFNREQIQRMSVEESLKRYAFCGISKSELDRVITEHTLSGIPAEKRTYEDSFFIVFLNLVEKHLPKGFTFLYDYPPELAALSKIRFGFAKRFELYFGNLELGNAFEELTDPIEQISRFRSERELRKNLGKEVYAIDSGLERALKEGIPDSCGISIGLDRLLLCILGGSSLREVSPYYGKFLNFQIGSED</sequence>
<evidence type="ECO:0000256" key="2">
    <source>
        <dbReference type="ARBA" id="ARBA00022741"/>
    </source>
</evidence>
<dbReference type="GO" id="GO:0004824">
    <property type="term" value="F:lysine-tRNA ligase activity"/>
    <property type="evidence" value="ECO:0007669"/>
    <property type="project" value="InterPro"/>
</dbReference>
<keyword evidence="2" id="KW-0547">Nucleotide-binding</keyword>
<dbReference type="Gene3D" id="3.30.930.10">
    <property type="entry name" value="Bira Bifunctional Protein, Domain 2"/>
    <property type="match status" value="1"/>
</dbReference>
<evidence type="ECO:0000256" key="1">
    <source>
        <dbReference type="ARBA" id="ARBA00022598"/>
    </source>
</evidence>
<dbReference type="GO" id="GO:0000049">
    <property type="term" value="F:tRNA binding"/>
    <property type="evidence" value="ECO:0007669"/>
    <property type="project" value="TreeGrafter"/>
</dbReference>
<keyword evidence="1" id="KW-0436">Ligase</keyword>
<name>M6H7P8_LEPIR</name>